<proteinExistence type="predicted"/>
<accession>A0A554VF94</accession>
<dbReference type="RefSeq" id="WP_143917873.1">
    <property type="nucleotide sequence ID" value="NZ_CANMIK010000002.1"/>
</dbReference>
<organism evidence="1 2">
    <name type="scientific">Aquimarina algiphila</name>
    <dbReference type="NCBI Taxonomy" id="2047982"/>
    <lineage>
        <taxon>Bacteria</taxon>
        <taxon>Pseudomonadati</taxon>
        <taxon>Bacteroidota</taxon>
        <taxon>Flavobacteriia</taxon>
        <taxon>Flavobacteriales</taxon>
        <taxon>Flavobacteriaceae</taxon>
        <taxon>Aquimarina</taxon>
    </lineage>
</organism>
<reference evidence="1 2" key="1">
    <citation type="submission" date="2019-07" db="EMBL/GenBank/DDBJ databases">
        <title>The draft genome sequence of Aquimarina algiphila M91.</title>
        <authorList>
            <person name="Meng X."/>
        </authorList>
    </citation>
    <scope>NUCLEOTIDE SEQUENCE [LARGE SCALE GENOMIC DNA]</scope>
    <source>
        <strain evidence="1 2">M91</strain>
    </source>
</reference>
<name>A0A554VF94_9FLAO</name>
<evidence type="ECO:0000313" key="1">
    <source>
        <dbReference type="EMBL" id="TSE05825.1"/>
    </source>
</evidence>
<sequence>MKIQQELHLEEDIVRTLEKEAKKQNLSLKNYLENLAVQQAGRLEVLSKEYTYMMDNLLDRFDKNEIEFSSINEALNRNGISGSSS</sequence>
<dbReference type="EMBL" id="VLNR01000054">
    <property type="protein sequence ID" value="TSE05825.1"/>
    <property type="molecule type" value="Genomic_DNA"/>
</dbReference>
<comment type="caution">
    <text evidence="1">The sequence shown here is derived from an EMBL/GenBank/DDBJ whole genome shotgun (WGS) entry which is preliminary data.</text>
</comment>
<gene>
    <name evidence="1" type="ORF">FOF46_21550</name>
</gene>
<dbReference type="OrthoDB" id="1179307at2"/>
<dbReference type="AlphaFoldDB" id="A0A554VF94"/>
<keyword evidence="2" id="KW-1185">Reference proteome</keyword>
<protein>
    <submittedName>
        <fullName evidence="1">Uncharacterized protein</fullName>
    </submittedName>
</protein>
<dbReference type="Proteomes" id="UP000318833">
    <property type="component" value="Unassembled WGS sequence"/>
</dbReference>
<evidence type="ECO:0000313" key="2">
    <source>
        <dbReference type="Proteomes" id="UP000318833"/>
    </source>
</evidence>